<keyword evidence="7 9" id="KW-0368">Histidine biosynthesis</keyword>
<dbReference type="EC" id="5.3.1.16" evidence="9 11"/>
<sequence length="239" mass="24978">MTLYPAIDLKGGECVRLFQGRMEESTVYNEDPASQAAAFEVAGFSWIHIVDLDGAFAGAAVNGEAVDAILKRVGSKAQLGGGVRNMAAVERWLEAGMTRVILGTAAVSDPDFVIEACRTYPGRIVLGVDARDGRVKTEGWDGDSAETPASLVKRYEDQGLAAVVYTDISRDGALAGVNVEATAKLAEEAAIPVIASGGVAGIEDIKALKSAHENIEGVIIGRALYDGRIDTAEALKIAG</sequence>
<evidence type="ECO:0000313" key="13">
    <source>
        <dbReference type="Proteomes" id="UP000239504"/>
    </source>
</evidence>
<reference evidence="12 13" key="1">
    <citation type="submission" date="2017-12" db="EMBL/GenBank/DDBJ databases">
        <authorList>
            <person name="Hurst M.R.H."/>
        </authorList>
    </citation>
    <scope>NUCLEOTIDE SEQUENCE [LARGE SCALE GENOMIC DNA]</scope>
    <source>
        <strain evidence="12 13">SY-3-19</strain>
    </source>
</reference>
<evidence type="ECO:0000256" key="9">
    <source>
        <dbReference type="HAMAP-Rule" id="MF_01014"/>
    </source>
</evidence>
<organism evidence="12 13">
    <name type="scientific">Hyphococcus luteus</name>
    <dbReference type="NCBI Taxonomy" id="2058213"/>
    <lineage>
        <taxon>Bacteria</taxon>
        <taxon>Pseudomonadati</taxon>
        <taxon>Pseudomonadota</taxon>
        <taxon>Alphaproteobacteria</taxon>
        <taxon>Parvularculales</taxon>
        <taxon>Parvularculaceae</taxon>
        <taxon>Hyphococcus</taxon>
    </lineage>
</organism>
<comment type="pathway">
    <text evidence="3 9 11">Amino-acid biosynthesis; L-histidine biosynthesis; L-histidine from 5-phospho-alpha-D-ribose 1-diphosphate: step 4/9.</text>
</comment>
<evidence type="ECO:0000256" key="6">
    <source>
        <dbReference type="ARBA" id="ARBA00022605"/>
    </source>
</evidence>
<proteinExistence type="inferred from homology"/>
<keyword evidence="8 9" id="KW-0413">Isomerase</keyword>
<dbReference type="InterPro" id="IPR023016">
    <property type="entry name" value="HisA/PriA"/>
</dbReference>
<evidence type="ECO:0000256" key="1">
    <source>
        <dbReference type="ARBA" id="ARBA00000901"/>
    </source>
</evidence>
<keyword evidence="5 9" id="KW-0963">Cytoplasm</keyword>
<dbReference type="GO" id="GO:0000105">
    <property type="term" value="P:L-histidine biosynthetic process"/>
    <property type="evidence" value="ECO:0007669"/>
    <property type="project" value="UniProtKB-UniRule"/>
</dbReference>
<dbReference type="NCBIfam" id="TIGR00007">
    <property type="entry name" value="1-(5-phosphoribosyl)-5-[(5-phosphoribosylamino)methylideneamino]imidazole-4-carboxamide isomerase"/>
    <property type="match status" value="1"/>
</dbReference>
<protein>
    <recommendedName>
        <fullName evidence="9 11">1-(5-phosphoribosyl)-5-[(5-phosphoribosylamino)methylideneamino] imidazole-4-carboxamide isomerase</fullName>
        <ecNumber evidence="9 11">5.3.1.16</ecNumber>
    </recommendedName>
    <alternativeName>
        <fullName evidence="9">Phosphoribosylformimino-5-aminoimidazole carboxamide ribotide isomerase</fullName>
    </alternativeName>
</protein>
<dbReference type="UniPathway" id="UPA00031">
    <property type="reaction ID" value="UER00009"/>
</dbReference>
<keyword evidence="13" id="KW-1185">Reference proteome</keyword>
<evidence type="ECO:0000256" key="4">
    <source>
        <dbReference type="ARBA" id="ARBA00009667"/>
    </source>
</evidence>
<evidence type="ECO:0000256" key="10">
    <source>
        <dbReference type="RuleBase" id="RU003657"/>
    </source>
</evidence>
<name>A0A2S7K8J4_9PROT</name>
<evidence type="ECO:0000313" key="12">
    <source>
        <dbReference type="EMBL" id="PQA88811.1"/>
    </source>
</evidence>
<dbReference type="Proteomes" id="UP000239504">
    <property type="component" value="Unassembled WGS sequence"/>
</dbReference>
<dbReference type="HAMAP" id="MF_01014">
    <property type="entry name" value="HisA"/>
    <property type="match status" value="1"/>
</dbReference>
<keyword evidence="6 9" id="KW-0028">Amino-acid biosynthesis</keyword>
<dbReference type="GO" id="GO:0003949">
    <property type="term" value="F:1-(5-phosphoribosyl)-5-[(5-phosphoribosylamino)methylideneamino]imidazole-4-carboxamide isomerase activity"/>
    <property type="evidence" value="ECO:0007669"/>
    <property type="project" value="UniProtKB-UniRule"/>
</dbReference>
<dbReference type="SUPFAM" id="SSF51366">
    <property type="entry name" value="Ribulose-phoshate binding barrel"/>
    <property type="match status" value="1"/>
</dbReference>
<comment type="caution">
    <text evidence="12">The sequence shown here is derived from an EMBL/GenBank/DDBJ whole genome shotgun (WGS) entry which is preliminary data.</text>
</comment>
<evidence type="ECO:0000256" key="7">
    <source>
        <dbReference type="ARBA" id="ARBA00023102"/>
    </source>
</evidence>
<evidence type="ECO:0000256" key="5">
    <source>
        <dbReference type="ARBA" id="ARBA00022490"/>
    </source>
</evidence>
<dbReference type="EMBL" id="PJCH01000005">
    <property type="protein sequence ID" value="PQA88811.1"/>
    <property type="molecule type" value="Genomic_DNA"/>
</dbReference>
<dbReference type="InterPro" id="IPR006063">
    <property type="entry name" value="HisA_bact_arch"/>
</dbReference>
<comment type="catalytic activity">
    <reaction evidence="1 9 11">
        <text>1-(5-phospho-beta-D-ribosyl)-5-[(5-phospho-beta-D-ribosylamino)methylideneamino]imidazole-4-carboxamide = 5-[(5-phospho-1-deoxy-D-ribulos-1-ylimino)methylamino]-1-(5-phospho-beta-D-ribosyl)imidazole-4-carboxamide</text>
        <dbReference type="Rhea" id="RHEA:15469"/>
        <dbReference type="ChEBI" id="CHEBI:58435"/>
        <dbReference type="ChEBI" id="CHEBI:58525"/>
        <dbReference type="EC" id="5.3.1.16"/>
    </reaction>
</comment>
<dbReference type="InterPro" id="IPR013785">
    <property type="entry name" value="Aldolase_TIM"/>
</dbReference>
<evidence type="ECO:0000256" key="8">
    <source>
        <dbReference type="ARBA" id="ARBA00023235"/>
    </source>
</evidence>
<dbReference type="AlphaFoldDB" id="A0A2S7K8J4"/>
<dbReference type="InterPro" id="IPR044524">
    <property type="entry name" value="Isoase_HisA-like"/>
</dbReference>
<dbReference type="FunFam" id="3.20.20.70:FF:000009">
    <property type="entry name" value="1-(5-phosphoribosyl)-5-[(5-phosphoribosylamino)methylideneamino] imidazole-4-carboxamide isomerase"/>
    <property type="match status" value="1"/>
</dbReference>
<comment type="similarity">
    <text evidence="4 9 10">Belongs to the HisA/HisF family.</text>
</comment>
<dbReference type="GO" id="GO:0000162">
    <property type="term" value="P:L-tryptophan biosynthetic process"/>
    <property type="evidence" value="ECO:0007669"/>
    <property type="project" value="TreeGrafter"/>
</dbReference>
<dbReference type="PANTHER" id="PTHR43090">
    <property type="entry name" value="1-(5-PHOSPHORIBOSYL)-5-[(5-PHOSPHORIBOSYLAMINO)METHYLIDENEAMINO] IMIDAZOLE-4-CARBOXAMIDE ISOMERASE"/>
    <property type="match status" value="1"/>
</dbReference>
<accession>A0A2S7K8J4</accession>
<feature type="active site" description="Proton acceptor" evidence="9">
    <location>
        <position position="8"/>
    </location>
</feature>
<dbReference type="PANTHER" id="PTHR43090:SF2">
    <property type="entry name" value="1-(5-PHOSPHORIBOSYL)-5-[(5-PHOSPHORIBOSYLAMINO)METHYLIDENEAMINO] IMIDAZOLE-4-CARBOXAMIDE ISOMERASE"/>
    <property type="match status" value="1"/>
</dbReference>
<gene>
    <name evidence="9 12" type="primary">hisA</name>
    <name evidence="12" type="ORF">CW354_07530</name>
</gene>
<comment type="subcellular location">
    <subcellularLocation>
        <location evidence="2 9 11">Cytoplasm</location>
    </subcellularLocation>
</comment>
<feature type="active site" description="Proton donor" evidence="9">
    <location>
        <position position="129"/>
    </location>
</feature>
<dbReference type="GO" id="GO:0005737">
    <property type="term" value="C:cytoplasm"/>
    <property type="evidence" value="ECO:0007669"/>
    <property type="project" value="UniProtKB-SubCell"/>
</dbReference>
<evidence type="ECO:0000256" key="11">
    <source>
        <dbReference type="RuleBase" id="RU003658"/>
    </source>
</evidence>
<evidence type="ECO:0000256" key="2">
    <source>
        <dbReference type="ARBA" id="ARBA00004496"/>
    </source>
</evidence>
<dbReference type="Pfam" id="PF00977">
    <property type="entry name" value="His_biosynth"/>
    <property type="match status" value="1"/>
</dbReference>
<dbReference type="InterPro" id="IPR006062">
    <property type="entry name" value="His_biosynth"/>
</dbReference>
<dbReference type="CDD" id="cd04732">
    <property type="entry name" value="HisA"/>
    <property type="match status" value="1"/>
</dbReference>
<dbReference type="Gene3D" id="3.20.20.70">
    <property type="entry name" value="Aldolase class I"/>
    <property type="match status" value="1"/>
</dbReference>
<dbReference type="InterPro" id="IPR011060">
    <property type="entry name" value="RibuloseP-bd_barrel"/>
</dbReference>
<evidence type="ECO:0000256" key="3">
    <source>
        <dbReference type="ARBA" id="ARBA00005133"/>
    </source>
</evidence>
<dbReference type="OrthoDB" id="9807749at2"/>